<name>A0A3B0REN9_9ZZZZ</name>
<protein>
    <submittedName>
        <fullName evidence="2">Death on curing protein, Doc toxin</fullName>
    </submittedName>
</protein>
<dbReference type="SUPFAM" id="SSF140931">
    <property type="entry name" value="Fic-like"/>
    <property type="match status" value="1"/>
</dbReference>
<dbReference type="InterPro" id="IPR053737">
    <property type="entry name" value="Type_II_TA_Toxin"/>
</dbReference>
<dbReference type="NCBIfam" id="TIGR01550">
    <property type="entry name" value="DOC_P1"/>
    <property type="match status" value="1"/>
</dbReference>
<dbReference type="GO" id="GO:0016301">
    <property type="term" value="F:kinase activity"/>
    <property type="evidence" value="ECO:0007669"/>
    <property type="project" value="InterPro"/>
</dbReference>
<dbReference type="InterPro" id="IPR036597">
    <property type="entry name" value="Fido-like_dom_sf"/>
</dbReference>
<dbReference type="AlphaFoldDB" id="A0A3B0REN9"/>
<evidence type="ECO:0000259" key="1">
    <source>
        <dbReference type="PROSITE" id="PS51459"/>
    </source>
</evidence>
<dbReference type="InterPro" id="IPR003812">
    <property type="entry name" value="Fido"/>
</dbReference>
<proteinExistence type="predicted"/>
<dbReference type="PROSITE" id="PS51459">
    <property type="entry name" value="FIDO"/>
    <property type="match status" value="1"/>
</dbReference>
<dbReference type="Gene3D" id="1.20.120.1870">
    <property type="entry name" value="Fic/DOC protein, Fido domain"/>
    <property type="match status" value="1"/>
</dbReference>
<sequence>MLIQENTIKIQGGSSGIRDEGLLESALARPQNSHAYGERDIFLLAAAYAEGLARNHAFVDGNKRAAYITSDLFLYLNGYDLNIKSTSVQITIFENLAKGEMSREELAEFYRRNTSRIEKP</sequence>
<dbReference type="PANTHER" id="PTHR39426">
    <property type="entry name" value="HOMOLOGY TO DEATH-ON-CURING PROTEIN OF PHAGE P1"/>
    <property type="match status" value="1"/>
</dbReference>
<dbReference type="PIRSF" id="PIRSF018297">
    <property type="entry name" value="Doc"/>
    <property type="match status" value="1"/>
</dbReference>
<reference evidence="2" key="1">
    <citation type="submission" date="2018-06" db="EMBL/GenBank/DDBJ databases">
        <authorList>
            <person name="Zhirakovskaya E."/>
        </authorList>
    </citation>
    <scope>NUCLEOTIDE SEQUENCE</scope>
</reference>
<gene>
    <name evidence="2" type="ORF">MNBD_ALPHA02-2277</name>
</gene>
<dbReference type="InterPro" id="IPR006440">
    <property type="entry name" value="Doc"/>
</dbReference>
<accession>A0A3B0REN9</accession>
<dbReference type="EMBL" id="UOED01000007">
    <property type="protein sequence ID" value="VAV86528.1"/>
    <property type="molecule type" value="Genomic_DNA"/>
</dbReference>
<organism evidence="2">
    <name type="scientific">hydrothermal vent metagenome</name>
    <dbReference type="NCBI Taxonomy" id="652676"/>
    <lineage>
        <taxon>unclassified sequences</taxon>
        <taxon>metagenomes</taxon>
        <taxon>ecological metagenomes</taxon>
    </lineage>
</organism>
<feature type="domain" description="Fido" evidence="1">
    <location>
        <begin position="1"/>
        <end position="112"/>
    </location>
</feature>
<dbReference type="PANTHER" id="PTHR39426:SF1">
    <property type="entry name" value="HOMOLOGY TO DEATH-ON-CURING PROTEIN OF PHAGE P1"/>
    <property type="match status" value="1"/>
</dbReference>
<evidence type="ECO:0000313" key="2">
    <source>
        <dbReference type="EMBL" id="VAV86528.1"/>
    </source>
</evidence>
<dbReference type="Pfam" id="PF02661">
    <property type="entry name" value="Fic"/>
    <property type="match status" value="1"/>
</dbReference>